<evidence type="ECO:0000313" key="4">
    <source>
        <dbReference type="Proteomes" id="UP001186944"/>
    </source>
</evidence>
<dbReference type="Pfam" id="PF00856">
    <property type="entry name" value="SET"/>
    <property type="match status" value="1"/>
</dbReference>
<feature type="non-terminal residue" evidence="3">
    <location>
        <position position="1"/>
    </location>
</feature>
<organism evidence="3 4">
    <name type="scientific">Pinctada imbricata</name>
    <name type="common">Atlantic pearl-oyster</name>
    <name type="synonym">Pinctada martensii</name>
    <dbReference type="NCBI Taxonomy" id="66713"/>
    <lineage>
        <taxon>Eukaryota</taxon>
        <taxon>Metazoa</taxon>
        <taxon>Spiralia</taxon>
        <taxon>Lophotrochozoa</taxon>
        <taxon>Mollusca</taxon>
        <taxon>Bivalvia</taxon>
        <taxon>Autobranchia</taxon>
        <taxon>Pteriomorphia</taxon>
        <taxon>Pterioida</taxon>
        <taxon>Pterioidea</taxon>
        <taxon>Pteriidae</taxon>
        <taxon>Pinctada</taxon>
    </lineage>
</organism>
<dbReference type="PANTHER" id="PTHR33480:SF1">
    <property type="entry name" value="TYR RECOMBINASE DOMAIN-CONTAINING PROTEIN"/>
    <property type="match status" value="1"/>
</dbReference>
<evidence type="ECO:0000259" key="2">
    <source>
        <dbReference type="PROSITE" id="PS50280"/>
    </source>
</evidence>
<keyword evidence="4" id="KW-1185">Reference proteome</keyword>
<name>A0AA88XGW3_PINIB</name>
<feature type="domain" description="SET" evidence="2">
    <location>
        <begin position="1"/>
        <end position="117"/>
    </location>
</feature>
<evidence type="ECO:0000313" key="3">
    <source>
        <dbReference type="EMBL" id="KAK3085105.1"/>
    </source>
</evidence>
<feature type="compositionally biased region" description="Acidic residues" evidence="1">
    <location>
        <begin position="172"/>
        <end position="184"/>
    </location>
</feature>
<feature type="region of interest" description="Disordered" evidence="1">
    <location>
        <begin position="162"/>
        <end position="184"/>
    </location>
</feature>
<dbReference type="SUPFAM" id="SSF82199">
    <property type="entry name" value="SET domain"/>
    <property type="match status" value="1"/>
</dbReference>
<protein>
    <recommendedName>
        <fullName evidence="2">SET domain-containing protein</fullName>
    </recommendedName>
</protein>
<sequence length="327" mass="38158">DIVGKGLFSKREYAEGEFLIDYKGELISSEEGKKRYDSLSVKLGSFLFFFTCRKKKLCIDATFTKGLCRFGNDAGPGDRMENSEMRMVYSEKLKRPFLALFAKRQILKGEEIRYDYNDINLPWRKQTKVVKPCSVRLNHLKVSAHSSDEQEPNRCIYMDTNVDGEGNSQETKEDEETVGQDTEGEETFVEGGGVETYVEEERERKKTLRRPCPFCNKFFTRLTKHIIRKHGEEDVVKEATRLPKNLRDKQFDSLKCEGIRKYNMEVLKEEFSPSDLIKCRKPKDENKECVMCSKCKKFLIKDNMYKHKRHATLQAQTSLLNPFHQMS</sequence>
<dbReference type="InterPro" id="IPR046341">
    <property type="entry name" value="SET_dom_sf"/>
</dbReference>
<accession>A0AA88XGW3</accession>
<dbReference type="EMBL" id="VSWD01000013">
    <property type="protein sequence ID" value="KAK3085105.1"/>
    <property type="molecule type" value="Genomic_DNA"/>
</dbReference>
<comment type="caution">
    <text evidence="3">The sequence shown here is derived from an EMBL/GenBank/DDBJ whole genome shotgun (WGS) entry which is preliminary data.</text>
</comment>
<reference evidence="3" key="1">
    <citation type="submission" date="2019-08" db="EMBL/GenBank/DDBJ databases">
        <title>The improved chromosome-level genome for the pearl oyster Pinctada fucata martensii using PacBio sequencing and Hi-C.</title>
        <authorList>
            <person name="Zheng Z."/>
        </authorList>
    </citation>
    <scope>NUCLEOTIDE SEQUENCE</scope>
    <source>
        <strain evidence="3">ZZ-2019</strain>
        <tissue evidence="3">Adductor muscle</tissue>
    </source>
</reference>
<dbReference type="PANTHER" id="PTHR33480">
    <property type="entry name" value="SET DOMAIN-CONTAINING PROTEIN-RELATED"/>
    <property type="match status" value="1"/>
</dbReference>
<dbReference type="Gene3D" id="2.170.270.10">
    <property type="entry name" value="SET domain"/>
    <property type="match status" value="1"/>
</dbReference>
<dbReference type="AlphaFoldDB" id="A0AA88XGW3"/>
<dbReference type="Proteomes" id="UP001186944">
    <property type="component" value="Unassembled WGS sequence"/>
</dbReference>
<gene>
    <name evidence="3" type="ORF">FSP39_024330</name>
</gene>
<dbReference type="SMART" id="SM00317">
    <property type="entry name" value="SET"/>
    <property type="match status" value="1"/>
</dbReference>
<proteinExistence type="predicted"/>
<dbReference type="InterPro" id="IPR001214">
    <property type="entry name" value="SET_dom"/>
</dbReference>
<evidence type="ECO:0000256" key="1">
    <source>
        <dbReference type="SAM" id="MobiDB-lite"/>
    </source>
</evidence>
<dbReference type="PROSITE" id="PS50280">
    <property type="entry name" value="SET"/>
    <property type="match status" value="1"/>
</dbReference>